<dbReference type="Proteomes" id="UP000190339">
    <property type="component" value="Unassembled WGS sequence"/>
</dbReference>
<dbReference type="EMBL" id="FUYL01000012">
    <property type="protein sequence ID" value="SKB81964.1"/>
    <property type="molecule type" value="Genomic_DNA"/>
</dbReference>
<keyword evidence="2" id="KW-1185">Reference proteome</keyword>
<evidence type="ECO:0000313" key="2">
    <source>
        <dbReference type="Proteomes" id="UP000190339"/>
    </source>
</evidence>
<protein>
    <submittedName>
        <fullName evidence="1">Uncharacterized protein</fullName>
    </submittedName>
</protein>
<gene>
    <name evidence="1" type="ORF">SAMN05660866_03457</name>
</gene>
<organism evidence="1 2">
    <name type="scientific">Maribacter arcticus</name>
    <dbReference type="NCBI Taxonomy" id="561365"/>
    <lineage>
        <taxon>Bacteria</taxon>
        <taxon>Pseudomonadati</taxon>
        <taxon>Bacteroidota</taxon>
        <taxon>Flavobacteriia</taxon>
        <taxon>Flavobacteriales</taxon>
        <taxon>Flavobacteriaceae</taxon>
        <taxon>Maribacter</taxon>
    </lineage>
</organism>
<dbReference type="AlphaFoldDB" id="A0A1T5EDJ5"/>
<dbReference type="STRING" id="561365.SAMN05660866_03457"/>
<dbReference type="RefSeq" id="WP_079514149.1">
    <property type="nucleotide sequence ID" value="NZ_FUYL01000012.1"/>
</dbReference>
<name>A0A1T5EDJ5_9FLAO</name>
<sequence>MAFFVGSCSSTKGSVFDTLLPDNTNGDNENPEEPVEVTPLIFNEANPSGNESTASANGEVGTTVSGRIIFTSDATTQRRMYITQTIFQLFFSQQY</sequence>
<dbReference type="OrthoDB" id="1172862at2"/>
<evidence type="ECO:0000313" key="1">
    <source>
        <dbReference type="EMBL" id="SKB81964.1"/>
    </source>
</evidence>
<reference evidence="2" key="1">
    <citation type="submission" date="2017-02" db="EMBL/GenBank/DDBJ databases">
        <authorList>
            <person name="Varghese N."/>
            <person name="Submissions S."/>
        </authorList>
    </citation>
    <scope>NUCLEOTIDE SEQUENCE [LARGE SCALE GENOMIC DNA]</scope>
    <source>
        <strain evidence="2">DSM 23546</strain>
    </source>
</reference>
<accession>A0A1T5EDJ5</accession>
<proteinExistence type="predicted"/>